<accession>A0ABV9MYV8</accession>
<comment type="caution">
    <text evidence="10">The sequence shown here is derived from an EMBL/GenBank/DDBJ whole genome shotgun (WGS) entry which is preliminary data.</text>
</comment>
<dbReference type="Gene3D" id="3.90.550.10">
    <property type="entry name" value="Spore Coat Polysaccharide Biosynthesis Protein SpsA, Chain A"/>
    <property type="match status" value="1"/>
</dbReference>
<feature type="transmembrane region" description="Helical" evidence="8">
    <location>
        <begin position="269"/>
        <end position="290"/>
    </location>
</feature>
<evidence type="ECO:0000259" key="9">
    <source>
        <dbReference type="Pfam" id="PF00535"/>
    </source>
</evidence>
<evidence type="ECO:0000256" key="2">
    <source>
        <dbReference type="ARBA" id="ARBA00022676"/>
    </source>
</evidence>
<dbReference type="EMBL" id="JBHSGP010000005">
    <property type="protein sequence ID" value="MFC4721202.1"/>
    <property type="molecule type" value="Genomic_DNA"/>
</dbReference>
<keyword evidence="4 8" id="KW-0812">Transmembrane</keyword>
<protein>
    <submittedName>
        <fullName evidence="10">Glycosyltransferase</fullName>
        <ecNumber evidence="10">2.4.-.-</ecNumber>
    </submittedName>
</protein>
<evidence type="ECO:0000256" key="1">
    <source>
        <dbReference type="ARBA" id="ARBA00022475"/>
    </source>
</evidence>
<keyword evidence="6 8" id="KW-1133">Transmembrane helix</keyword>
<evidence type="ECO:0000256" key="7">
    <source>
        <dbReference type="ARBA" id="ARBA00023136"/>
    </source>
</evidence>
<evidence type="ECO:0000313" key="10">
    <source>
        <dbReference type="EMBL" id="MFC4721202.1"/>
    </source>
</evidence>
<keyword evidence="5" id="KW-0448">Lipopolysaccharide biosynthesis</keyword>
<proteinExistence type="predicted"/>
<evidence type="ECO:0000256" key="4">
    <source>
        <dbReference type="ARBA" id="ARBA00022692"/>
    </source>
</evidence>
<evidence type="ECO:0000256" key="3">
    <source>
        <dbReference type="ARBA" id="ARBA00022679"/>
    </source>
</evidence>
<keyword evidence="7 8" id="KW-0472">Membrane</keyword>
<keyword evidence="1" id="KW-1003">Cell membrane</keyword>
<keyword evidence="3 10" id="KW-0808">Transferase</keyword>
<dbReference type="RefSeq" id="WP_387960684.1">
    <property type="nucleotide sequence ID" value="NZ_JBHSGP010000005.1"/>
</dbReference>
<evidence type="ECO:0000313" key="11">
    <source>
        <dbReference type="Proteomes" id="UP001595953"/>
    </source>
</evidence>
<gene>
    <name evidence="10" type="ORF">ACFO5O_02630</name>
</gene>
<keyword evidence="11" id="KW-1185">Reference proteome</keyword>
<evidence type="ECO:0000256" key="5">
    <source>
        <dbReference type="ARBA" id="ARBA00022985"/>
    </source>
</evidence>
<dbReference type="SUPFAM" id="SSF53448">
    <property type="entry name" value="Nucleotide-diphospho-sugar transferases"/>
    <property type="match status" value="1"/>
</dbReference>
<reference evidence="11" key="1">
    <citation type="journal article" date="2019" name="Int. J. Syst. Evol. Microbiol.">
        <title>The Global Catalogue of Microorganisms (GCM) 10K type strain sequencing project: providing services to taxonomists for standard genome sequencing and annotation.</title>
        <authorList>
            <consortium name="The Broad Institute Genomics Platform"/>
            <consortium name="The Broad Institute Genome Sequencing Center for Infectious Disease"/>
            <person name="Wu L."/>
            <person name="Ma J."/>
        </authorList>
    </citation>
    <scope>NUCLEOTIDE SEQUENCE [LARGE SCALE GENOMIC DNA]</scope>
    <source>
        <strain evidence="11">CCUG 63682</strain>
    </source>
</reference>
<dbReference type="GO" id="GO:0016757">
    <property type="term" value="F:glycosyltransferase activity"/>
    <property type="evidence" value="ECO:0007669"/>
    <property type="project" value="UniProtKB-KW"/>
</dbReference>
<name>A0ABV9MYV8_9FLAO</name>
<sequence>MSTGIIIVTPVYNDWQSFQLLIDALHSLSEHAPYRVDRVIAVNDGSTEPTPKLKAFAKVPISILDLSSNMGHQRAISIGLSYVEAHVSGSDAVIVMDCDGEDRPEDIEVLIGRLQQEAQQTIVFAKRKKRTEGPVFKFFYKLYKLLFNALTSQTLDFGNFSCIPYAFLTRVVSLPEIWNHFSGGIIKSKTPYVSQGTNRGERFEGRSKMNFQDLMLHGLSSISIYLDIVSIRLLLVSALFFGLTLVGLLVFLIVTVISPVSVPSWSSLLVLSAINILTLVVLCSFLILLFQLNQKTTVQLPPKTFYKSFILKVSDV</sequence>
<dbReference type="Proteomes" id="UP001595953">
    <property type="component" value="Unassembled WGS sequence"/>
</dbReference>
<dbReference type="PANTHER" id="PTHR48090:SF3">
    <property type="entry name" value="UNDECAPRENYL-PHOSPHATE 4-DEOXY-4-FORMAMIDO-L-ARABINOSE TRANSFERASE"/>
    <property type="match status" value="1"/>
</dbReference>
<feature type="domain" description="Glycosyltransferase 2-like" evidence="9">
    <location>
        <begin position="7"/>
        <end position="177"/>
    </location>
</feature>
<dbReference type="InterPro" id="IPR050256">
    <property type="entry name" value="Glycosyltransferase_2"/>
</dbReference>
<keyword evidence="2 10" id="KW-0328">Glycosyltransferase</keyword>
<dbReference type="Pfam" id="PF00535">
    <property type="entry name" value="Glycos_transf_2"/>
    <property type="match status" value="1"/>
</dbReference>
<feature type="transmembrane region" description="Helical" evidence="8">
    <location>
        <begin position="233"/>
        <end position="257"/>
    </location>
</feature>
<dbReference type="InterPro" id="IPR029044">
    <property type="entry name" value="Nucleotide-diphossugar_trans"/>
</dbReference>
<evidence type="ECO:0000256" key="8">
    <source>
        <dbReference type="SAM" id="Phobius"/>
    </source>
</evidence>
<evidence type="ECO:0000256" key="6">
    <source>
        <dbReference type="ARBA" id="ARBA00022989"/>
    </source>
</evidence>
<dbReference type="InterPro" id="IPR001173">
    <property type="entry name" value="Glyco_trans_2-like"/>
</dbReference>
<dbReference type="PANTHER" id="PTHR48090">
    <property type="entry name" value="UNDECAPRENYL-PHOSPHATE 4-DEOXY-4-FORMAMIDO-L-ARABINOSE TRANSFERASE-RELATED"/>
    <property type="match status" value="1"/>
</dbReference>
<dbReference type="EC" id="2.4.-.-" evidence="10"/>
<organism evidence="10 11">
    <name type="scientific">Geojedonia litorea</name>
    <dbReference type="NCBI Taxonomy" id="1268269"/>
    <lineage>
        <taxon>Bacteria</taxon>
        <taxon>Pseudomonadati</taxon>
        <taxon>Bacteroidota</taxon>
        <taxon>Flavobacteriia</taxon>
        <taxon>Flavobacteriales</taxon>
        <taxon>Flavobacteriaceae</taxon>
        <taxon>Geojedonia</taxon>
    </lineage>
</organism>